<name>A0A7C4JJQ2_9CREN</name>
<dbReference type="AlphaFoldDB" id="A0A7C4JJQ2"/>
<dbReference type="GO" id="GO:0008237">
    <property type="term" value="F:metallopeptidase activity"/>
    <property type="evidence" value="ECO:0007669"/>
    <property type="project" value="InterPro"/>
</dbReference>
<comment type="caution">
    <text evidence="4">The sequence shown here is derived from an EMBL/GenBank/DDBJ whole genome shotgun (WGS) entry which is preliminary data.</text>
</comment>
<dbReference type="EMBL" id="DTBD01000011">
    <property type="protein sequence ID" value="HGQ63941.1"/>
    <property type="molecule type" value="Genomic_DNA"/>
</dbReference>
<proteinExistence type="inferred from homology"/>
<accession>A0A7C4JJQ2</accession>
<dbReference type="EMBL" id="DTCK01000045">
    <property type="protein sequence ID" value="HGQ36741.1"/>
    <property type="molecule type" value="Genomic_DNA"/>
</dbReference>
<evidence type="ECO:0000256" key="1">
    <source>
        <dbReference type="ARBA" id="ARBA00005836"/>
    </source>
</evidence>
<feature type="domain" description="Metalloprotease TldD/E C-terminal" evidence="2">
    <location>
        <begin position="244"/>
        <end position="423"/>
    </location>
</feature>
<dbReference type="InterPro" id="IPR035068">
    <property type="entry name" value="TldD/PmbA_N"/>
</dbReference>
<dbReference type="GO" id="GO:0006508">
    <property type="term" value="P:proteolysis"/>
    <property type="evidence" value="ECO:0007669"/>
    <property type="project" value="InterPro"/>
</dbReference>
<evidence type="ECO:0000313" key="4">
    <source>
        <dbReference type="EMBL" id="HGQ63941.1"/>
    </source>
</evidence>
<dbReference type="InterPro" id="IPR036059">
    <property type="entry name" value="TldD/PmbA_sf"/>
</dbReference>
<evidence type="ECO:0000313" key="3">
    <source>
        <dbReference type="EMBL" id="HGQ36741.1"/>
    </source>
</evidence>
<dbReference type="InterPro" id="IPR045569">
    <property type="entry name" value="Metalloprtase-TldD/E_C"/>
</dbReference>
<organism evidence="4">
    <name type="scientific">Ignisphaera aggregans</name>
    <dbReference type="NCBI Taxonomy" id="334771"/>
    <lineage>
        <taxon>Archaea</taxon>
        <taxon>Thermoproteota</taxon>
        <taxon>Thermoprotei</taxon>
        <taxon>Desulfurococcales</taxon>
        <taxon>Desulfurococcaceae</taxon>
        <taxon>Ignisphaera</taxon>
    </lineage>
</organism>
<gene>
    <name evidence="4" type="ORF">ENU08_01695</name>
    <name evidence="3" type="ORF">ENU41_08745</name>
</gene>
<dbReference type="InterPro" id="IPR051463">
    <property type="entry name" value="Peptidase_U62_metallo"/>
</dbReference>
<dbReference type="Pfam" id="PF19289">
    <property type="entry name" value="PmbA_TldD_3rd"/>
    <property type="match status" value="1"/>
</dbReference>
<reference evidence="4" key="1">
    <citation type="journal article" date="2020" name="mSystems">
        <title>Genome- and Community-Level Interaction Insights into Carbon Utilization and Element Cycling Functions of Hydrothermarchaeota in Hydrothermal Sediment.</title>
        <authorList>
            <person name="Zhou Z."/>
            <person name="Liu Y."/>
            <person name="Xu W."/>
            <person name="Pan J."/>
            <person name="Luo Z.H."/>
            <person name="Li M."/>
        </authorList>
    </citation>
    <scope>NUCLEOTIDE SEQUENCE [LARGE SCALE GENOMIC DNA]</scope>
    <source>
        <strain evidence="4">SpSt-637</strain>
        <strain evidence="3">SpSt-667</strain>
    </source>
</reference>
<dbReference type="SUPFAM" id="SSF111283">
    <property type="entry name" value="Putative modulator of DNA gyrase, PmbA/TldD"/>
    <property type="match status" value="1"/>
</dbReference>
<sequence length="427" mass="48396">MVGVRGLARILYSDVVTLTEEVTQIAYREGSMEINRYVNIIYGYRVNIDGCWRIVSSNDRNRDVLEKLKERISVTPSNECGELAEAELYKGKVDIGKDHIDVDEIVKMVYDLCSEAKGYNITKCEQIVTLRTIHRSIERSNDDVAHELKRIAEVEIGLLGRSSYSLTSFSSNYKAMIIWNPKDVIKSIDLAFKEAVNKMSHMYMLKPLRPYLYGRTIVVLDYIASAALFHEISHLLDSTYGYGAKIVGYKLCSEEVEVYDEPHNIESPSIRFFDDEGVTVKKRSLIENGVVQDLHHTRSTAKTSGSEPGSAYGLFHSPVPFHTTLVVKSGDWKYDEILGDTKKGFYINGVVVASLEEGFIKLVPEYGYTIQDGELKEAVKIREVKIPLSGLRNINAISKNTNIRMSYEKMWLVSEVAPMIRLEAYVQ</sequence>
<dbReference type="Gene3D" id="3.30.2290.10">
    <property type="entry name" value="PmbA/TldD superfamily"/>
    <property type="match status" value="1"/>
</dbReference>
<evidence type="ECO:0000259" key="2">
    <source>
        <dbReference type="Pfam" id="PF19289"/>
    </source>
</evidence>
<dbReference type="PANTHER" id="PTHR30624:SF0">
    <property type="entry name" value="METALLOPROTEASE SLR0863"/>
    <property type="match status" value="1"/>
</dbReference>
<dbReference type="PANTHER" id="PTHR30624">
    <property type="entry name" value="UNCHARACTERIZED PROTEIN TLDD AND PMBA"/>
    <property type="match status" value="1"/>
</dbReference>
<comment type="similarity">
    <text evidence="1">Belongs to the peptidase U62 family.</text>
</comment>
<dbReference type="GO" id="GO:0005829">
    <property type="term" value="C:cytosol"/>
    <property type="evidence" value="ECO:0007669"/>
    <property type="project" value="TreeGrafter"/>
</dbReference>
<protein>
    <recommendedName>
        <fullName evidence="2">Metalloprotease TldD/E C-terminal domain-containing protein</fullName>
    </recommendedName>
</protein>